<dbReference type="Proteomes" id="UP000305067">
    <property type="component" value="Unassembled WGS sequence"/>
</dbReference>
<dbReference type="STRING" id="1884261.A0A5C3QPQ6"/>
<keyword evidence="3" id="KW-1185">Reference proteome</keyword>
<dbReference type="PANTHER" id="PTHR33266">
    <property type="entry name" value="CHROMOSOME 15, WHOLE GENOME SHOTGUN SEQUENCE"/>
    <property type="match status" value="1"/>
</dbReference>
<dbReference type="OrthoDB" id="3270019at2759"/>
<dbReference type="EMBL" id="ML178819">
    <property type="protein sequence ID" value="TFL03956.1"/>
    <property type="molecule type" value="Genomic_DNA"/>
</dbReference>
<evidence type="ECO:0000313" key="2">
    <source>
        <dbReference type="EMBL" id="TFL03956.1"/>
    </source>
</evidence>
<feature type="region of interest" description="Disordered" evidence="1">
    <location>
        <begin position="519"/>
        <end position="567"/>
    </location>
</feature>
<accession>A0A5C3QPQ6</accession>
<dbReference type="AlphaFoldDB" id="A0A5C3QPQ6"/>
<sequence>MPTSKPTQIARLCMTRFTAIGSTGKRRRSWTTPTTRGRIGKQQTAALSSFWRCFILRYRTQCTQRSGALARIRSNFFYTSMKHNPWFLKNRISHAKDLAKPFRLAASARVSQDKVNWLPLHTVMPFDYHESLDVRPDKLSLKDVAAFSFLIRFGRPLWWSFFESLEQYSHLTDEGRKDEVMHMVCSKIMANADSNEWAAKLLNVKIDDRAGFAVLDIALNLDYEPLREPTLQADLTAKHLRTAFLTPNHREYFYSGYPSEPIVSLGAMRLLDLLQARMLRLNVKGDAMVHLFSTLQPTGAIDMGQRGENVGKMFITRAYMKAVQYRIHRVDPPFSEGCPLLTFLDHLFAAEFKTVWTGCIPNNTPSKVTDGPDSQTLKDAFANAWVRFTHFVRASDDSAMSTAMAWMAATRGMAVIGWRNQAEVDVMIPIVLNKDAPISEQNVTVLLIQFKLRAQAGTVQKYSIDANRIEVFPTQSNGRLCVADALTRNTPGALSREDALKSLSRPYITLVMELGVRHRGKRSAAEKGSPEGPSSREQQSANPQSPLRFKAALPPTRSSRRTAKDEFSPRHRRYALMAYGCSSKTYSCVDETDQEKIDGLLHANDLLYELPRTSLRFDTLRMKPFWGKEPGAYTWAHDPNFARYSEREFDEYTEGVEALSPGESEEDTDVE</sequence>
<protein>
    <submittedName>
        <fullName evidence="2">Uncharacterized protein</fullName>
    </submittedName>
</protein>
<reference evidence="2 3" key="1">
    <citation type="journal article" date="2019" name="Nat. Ecol. Evol.">
        <title>Megaphylogeny resolves global patterns of mushroom evolution.</title>
        <authorList>
            <person name="Varga T."/>
            <person name="Krizsan K."/>
            <person name="Foldi C."/>
            <person name="Dima B."/>
            <person name="Sanchez-Garcia M."/>
            <person name="Sanchez-Ramirez S."/>
            <person name="Szollosi G.J."/>
            <person name="Szarkandi J.G."/>
            <person name="Papp V."/>
            <person name="Albert L."/>
            <person name="Andreopoulos W."/>
            <person name="Angelini C."/>
            <person name="Antonin V."/>
            <person name="Barry K.W."/>
            <person name="Bougher N.L."/>
            <person name="Buchanan P."/>
            <person name="Buyck B."/>
            <person name="Bense V."/>
            <person name="Catcheside P."/>
            <person name="Chovatia M."/>
            <person name="Cooper J."/>
            <person name="Damon W."/>
            <person name="Desjardin D."/>
            <person name="Finy P."/>
            <person name="Geml J."/>
            <person name="Haridas S."/>
            <person name="Hughes K."/>
            <person name="Justo A."/>
            <person name="Karasinski D."/>
            <person name="Kautmanova I."/>
            <person name="Kiss B."/>
            <person name="Kocsube S."/>
            <person name="Kotiranta H."/>
            <person name="LaButti K.M."/>
            <person name="Lechner B.E."/>
            <person name="Liimatainen K."/>
            <person name="Lipzen A."/>
            <person name="Lukacs Z."/>
            <person name="Mihaltcheva S."/>
            <person name="Morgado L.N."/>
            <person name="Niskanen T."/>
            <person name="Noordeloos M.E."/>
            <person name="Ohm R.A."/>
            <person name="Ortiz-Santana B."/>
            <person name="Ovrebo C."/>
            <person name="Racz N."/>
            <person name="Riley R."/>
            <person name="Savchenko A."/>
            <person name="Shiryaev A."/>
            <person name="Soop K."/>
            <person name="Spirin V."/>
            <person name="Szebenyi C."/>
            <person name="Tomsovsky M."/>
            <person name="Tulloss R.E."/>
            <person name="Uehling J."/>
            <person name="Grigoriev I.V."/>
            <person name="Vagvolgyi C."/>
            <person name="Papp T."/>
            <person name="Martin F.M."/>
            <person name="Miettinen O."/>
            <person name="Hibbett D.S."/>
            <person name="Nagy L.G."/>
        </authorList>
    </citation>
    <scope>NUCLEOTIDE SEQUENCE [LARGE SCALE GENOMIC DNA]</scope>
    <source>
        <strain evidence="2 3">CBS 309.79</strain>
    </source>
</reference>
<evidence type="ECO:0000256" key="1">
    <source>
        <dbReference type="SAM" id="MobiDB-lite"/>
    </source>
</evidence>
<proteinExistence type="predicted"/>
<gene>
    <name evidence="2" type="ORF">BDV98DRAFT_563312</name>
</gene>
<dbReference type="PANTHER" id="PTHR33266:SF1">
    <property type="entry name" value="F-BOX DOMAIN-CONTAINING PROTEIN"/>
    <property type="match status" value="1"/>
</dbReference>
<name>A0A5C3QPQ6_9AGAR</name>
<organism evidence="2 3">
    <name type="scientific">Pterulicium gracile</name>
    <dbReference type="NCBI Taxonomy" id="1884261"/>
    <lineage>
        <taxon>Eukaryota</taxon>
        <taxon>Fungi</taxon>
        <taxon>Dikarya</taxon>
        <taxon>Basidiomycota</taxon>
        <taxon>Agaricomycotina</taxon>
        <taxon>Agaricomycetes</taxon>
        <taxon>Agaricomycetidae</taxon>
        <taxon>Agaricales</taxon>
        <taxon>Pleurotineae</taxon>
        <taxon>Pterulaceae</taxon>
        <taxon>Pterulicium</taxon>
    </lineage>
</organism>
<evidence type="ECO:0000313" key="3">
    <source>
        <dbReference type="Proteomes" id="UP000305067"/>
    </source>
</evidence>
<feature type="compositionally biased region" description="Polar residues" evidence="1">
    <location>
        <begin position="535"/>
        <end position="545"/>
    </location>
</feature>